<sequence>MLFTGEPTSAFNVAAASGLGRSCKMIVLLLMGEMRSLLLFFFCGKTKNVFCVYKIQNTHSVVQNTKSSFCVWAFFWYLQNIFVLELKYSFLSPLYNFL</sequence>
<organism evidence="1 2">
    <name type="scientific">Hymenochirus boettgeri</name>
    <name type="common">Congo dwarf clawed frog</name>
    <dbReference type="NCBI Taxonomy" id="247094"/>
    <lineage>
        <taxon>Eukaryota</taxon>
        <taxon>Metazoa</taxon>
        <taxon>Chordata</taxon>
        <taxon>Craniata</taxon>
        <taxon>Vertebrata</taxon>
        <taxon>Euteleostomi</taxon>
        <taxon>Amphibia</taxon>
        <taxon>Batrachia</taxon>
        <taxon>Anura</taxon>
        <taxon>Pipoidea</taxon>
        <taxon>Pipidae</taxon>
        <taxon>Pipinae</taxon>
        <taxon>Hymenochirus</taxon>
    </lineage>
</organism>
<proteinExistence type="predicted"/>
<keyword evidence="2" id="KW-1185">Reference proteome</keyword>
<reference evidence="1" key="1">
    <citation type="thesis" date="2020" institute="ProQuest LLC" country="789 East Eisenhower Parkway, Ann Arbor, MI, USA">
        <title>Comparative Genomics and Chromosome Evolution.</title>
        <authorList>
            <person name="Mudd A.B."/>
        </authorList>
    </citation>
    <scope>NUCLEOTIDE SEQUENCE</scope>
    <source>
        <strain evidence="1">Female2</strain>
        <tissue evidence="1">Blood</tissue>
    </source>
</reference>
<gene>
    <name evidence="1" type="ORF">GDO86_012022</name>
</gene>
<dbReference type="EMBL" id="JAACNH010000005">
    <property type="protein sequence ID" value="KAG8443462.1"/>
    <property type="molecule type" value="Genomic_DNA"/>
</dbReference>
<evidence type="ECO:0000313" key="2">
    <source>
        <dbReference type="Proteomes" id="UP000812440"/>
    </source>
</evidence>
<dbReference type="AlphaFoldDB" id="A0A8T2JGL4"/>
<dbReference type="Proteomes" id="UP000812440">
    <property type="component" value="Chromosome 6"/>
</dbReference>
<evidence type="ECO:0000313" key="1">
    <source>
        <dbReference type="EMBL" id="KAG8443462.1"/>
    </source>
</evidence>
<name>A0A8T2JGL4_9PIPI</name>
<comment type="caution">
    <text evidence="1">The sequence shown here is derived from an EMBL/GenBank/DDBJ whole genome shotgun (WGS) entry which is preliminary data.</text>
</comment>
<protein>
    <submittedName>
        <fullName evidence="1">Uncharacterized protein</fullName>
    </submittedName>
</protein>
<accession>A0A8T2JGL4</accession>